<comment type="caution">
    <text evidence="4">The sequence shown here is derived from an EMBL/GenBank/DDBJ whole genome shotgun (WGS) entry which is preliminary data.</text>
</comment>
<keyword evidence="2" id="KW-1133">Transmembrane helix</keyword>
<dbReference type="EMBL" id="JAMXTT010000016">
    <property type="protein sequence ID" value="MCW0264452.1"/>
    <property type="molecule type" value="Genomic_DNA"/>
</dbReference>
<dbReference type="SUPFAM" id="SSF103515">
    <property type="entry name" value="Autotransporter"/>
    <property type="match status" value="1"/>
</dbReference>
<feature type="region of interest" description="Disordered" evidence="1">
    <location>
        <begin position="1015"/>
        <end position="1034"/>
    </location>
</feature>
<dbReference type="InterPro" id="IPR005546">
    <property type="entry name" value="Autotransporte_beta"/>
</dbReference>
<gene>
    <name evidence="4" type="ORF">NLX61_08755</name>
</gene>
<dbReference type="InterPro" id="IPR036709">
    <property type="entry name" value="Autotransporte_beta_dom_sf"/>
</dbReference>
<evidence type="ECO:0000259" key="3">
    <source>
        <dbReference type="PROSITE" id="PS51208"/>
    </source>
</evidence>
<evidence type="ECO:0000256" key="1">
    <source>
        <dbReference type="SAM" id="MobiDB-lite"/>
    </source>
</evidence>
<accession>A0AAJ1FP84</accession>
<evidence type="ECO:0000313" key="4">
    <source>
        <dbReference type="EMBL" id="MCW0264452.1"/>
    </source>
</evidence>
<proteinExistence type="predicted"/>
<keyword evidence="2" id="KW-0472">Membrane</keyword>
<sequence length="2399" mass="256353">MGNNNLYKVENTLRSIAKRYKSVKYSLGLAILFLMMGVGAFSEEVNPAANGVPTREEIATSRESLKNSVGSLQSKIDEARAENSKSLTGLRLELIQLMEQGDQVVKSPWSSWQFGLNYMYSKWNGTYKGRGDKAEKYPYEGIFTRSKDPFERYTSPESPNYGLLPTSTNPYSATTSSRKGLRSGYGIASTTPKQEPLTVLNVDASIKPKDVYRDPVTAPTVDVKAPVLQALNVPNLLPPSLDIPAPITPTVSLNLPTPNTNPFSDYSFLDGTLNGYHQTDNNKAFNEAKHNTVDGNDGDTTPDWADGGDNKFWTGYNPITNTLVPKSGINANDKRNFYYQNGTKITTEPRVGAALYFNKSMDSRAQKNSADGLKASNMVTPKPDDVGFEARKFDVYAAGNVKDKDNNSAGLTSGAETGRGHDGAIGIHTVWDGKLTDIRGHLYGRATFLSMETWHSGNVHFTNVSINIERDDAKGITADENTLFYIYPATYETIASHNHWAGAPKQRGGFIGEVNTKITSNKNIIYSAFGAQGSFEISSTGKHQLEGGDNIVYSGLGYSPNFNNLIGSGMVEDLYKKGLTPSIKFDKAPESYGDGNVVMLFNNRLNLEGQDTYDAPRDKTDLNKIYRPDKDERKKRWRDSGVGIYQGEIRAKAIIGNQLNIANSGDQTSAGNTTIVRVGGNETKKIGDPKYVENNIGIYARSGQRGAKDGAEIIPSKDLGAVDKLFNTNFDKDKIHSLQVNDIDITFGKYSKNGIMMVSENGTVLDVAMDTNKHSEEVKDTSGNIVAGKKDKTTVPIMTGDIKDHGTADLNGKISYNDTDNEAATGTIIAYSDGTWKNTIHGMKSEEAKKFEGKSSEINIGRNVVLTARYKNFGGGKESTPVAYVAKNSGKVTAHGTTKAKGFGAILGYAESAGKVTLKKEAEAVNEWVKKDAATKPYLYNNIGGYAKGNGSTVDFEKDLKINGMAGFADGAGATVNLKGNANKVQTGKSGGLAAINGGVVNFGGGDIYHETTASTNNVGANNQGDNAGDHSQSTPFYADSSSHINFTGATNLNISDGVLIPGTEADYAAAQGTAKKYNGMQNVTVNLTGNNVVLASNNGIHKRWDGTTIADLVKNTMKVAAFKDHGHSYKIYYINGTFDIDSNINVGSASDDFNKVGLSREVVTINSGRTVSSTVGKGLAMGSNDSANKDGNNSKTQFINNGTVDIKGGSLSAGTIGLNISYGQIHNKSTINVENGIGAYGINGSTLTNDTTGKINITTQGVGMAAFTSANTLQTYGTDKKIADDKLATTDKTFEIINKGQVTVNGNKSVGLYGETNGNSSKLSNSNGIITNSGKLTLTGDESVGIVSKRATVGLTGTGNSDIVVGKKGIGVYAEKSKVKFNSDYGVEVKDGGTGVFVKNDGSNIIPSGSNTLKLKYSGSNTGTGVGLFYEGGTGANLLNTLNVKLVDTVGTTGGLIGVYTAGGGKLTNTATISGDKGYGIISKGTEIVNQGTVTLTNALTSSKPSVGLLTQAGDNITNEGTVTVGNNSVGVYGKKVLNKGTIAVGDGGTGIYSEGGNVDLDATSKINTGANKAVGVFTKGAGQTITASAGSTMTIGNSSFGFLNEGKGNTINSNVANQTLGTDGTYIYSSDKSGTVNNNTTLTSTGSYNYGLYSAGTVKNNADINFGTGLGNVGIYSTHGGRATNLAGRNITVGASYIDPNNSLNNRYAVGMAAGFTPTEEEKRAGKTPYTGNIVNEGTINVNGQYSIGMYGTGVGTKVYNGTSTNKNATINLGASNTTGMYLDNGAYGYNYGTIRSVGTGLSKVVGIVVKNGSTIENHGKIELTADDAVGILSKGNAGGDNPGIIKNYGTFNINGVTNPNDSSVIKQSSGGQDLGKAMGNVKIDVPKGSSVGTITVNGKPVVPTLATTSAKEYRDMEISKIGMYIDTSNKRFTNPINGLSALSHLRTADLIMGNEAAQSTTSKYIQVDQKILKPYNEMIKKNPQIKKWNIYAGALTWMATVAQDKNDGTMKSAYLAKVPYTHWAGNQSTPVDKKDTYNFLDGLEQRYGVEGIGTRENGVFQKLNGIGKNEQILFFQAVDEMMGHQYANVQQRVQSTGIILDKEFKYLRDEWRTASKDSNKVKVFGTNGEYKTDTAGVIDYKNYGYGVAYLHEDEDIKLGRGIGWYTGIIHNTFKFKDIGKSKEQMLQAKVGLLKSVPFDDNNSLNWTISGDIFVGRNTMHRKFLVVDEIFNAKSKYYTYGIGVKNEIGKEFRLSEGFTLRPYAALKLEYGRVSKIREKSGEIKLEVKQNHYFSVRPEIGAELGFKHYFGMKALKTTLGVAYENELGRVANGKNKARVVDTSADWFNIRGEKEDRKGNVKFDLNVGLDNTRVGVTANVGYDTKGKNLRGGLGLRVIF</sequence>
<evidence type="ECO:0000256" key="2">
    <source>
        <dbReference type="SAM" id="Phobius"/>
    </source>
</evidence>
<feature type="region of interest" description="Disordered" evidence="1">
    <location>
        <begin position="158"/>
        <end position="183"/>
    </location>
</feature>
<feature type="transmembrane region" description="Helical" evidence="2">
    <location>
        <begin position="23"/>
        <end position="41"/>
    </location>
</feature>
<dbReference type="NCBIfam" id="NF033175">
    <property type="entry name" value="fuso_auto_Nterm"/>
    <property type="match status" value="1"/>
</dbReference>
<keyword evidence="2" id="KW-0812">Transmembrane</keyword>
<dbReference type="InterPro" id="IPR053787">
    <property type="entry name" value="Autotransptr-assoc_N"/>
</dbReference>
<dbReference type="Proteomes" id="UP001139307">
    <property type="component" value="Unassembled WGS sequence"/>
</dbReference>
<reference evidence="4" key="1">
    <citation type="submission" date="2022-06" db="EMBL/GenBank/DDBJ databases">
        <title>Draft Genome Sequence of Fusobacterium vincentii Strain CNGBCC1850030, Isolated from Healthy Human Feces.</title>
        <authorList>
            <person name="Jing X."/>
            <person name="Liu C."/>
            <person name="Ye Y."/>
            <person name="Xu J."/>
            <person name="Huang H."/>
            <person name="Wang B."/>
            <person name="Wei J."/>
            <person name="Zhao J."/>
        </authorList>
    </citation>
    <scope>NUCLEOTIDE SEQUENCE</scope>
    <source>
        <strain evidence="4">CNGBCC1850030</strain>
    </source>
</reference>
<protein>
    <submittedName>
        <fullName evidence="4">Autotransporter-associated N-terminal domain-containing protein</fullName>
    </submittedName>
</protein>
<name>A0AAJ1FP84_FUSVC</name>
<feature type="compositionally biased region" description="Polar residues" evidence="1">
    <location>
        <begin position="165"/>
        <end position="178"/>
    </location>
</feature>
<dbReference type="SMART" id="SM00869">
    <property type="entry name" value="Autotransporter"/>
    <property type="match status" value="1"/>
</dbReference>
<evidence type="ECO:0000313" key="5">
    <source>
        <dbReference type="Proteomes" id="UP001139307"/>
    </source>
</evidence>
<feature type="domain" description="Autotransporter" evidence="3">
    <location>
        <begin position="2115"/>
        <end position="2399"/>
    </location>
</feature>
<dbReference type="PROSITE" id="PS51208">
    <property type="entry name" value="AUTOTRANSPORTER"/>
    <property type="match status" value="1"/>
</dbReference>
<dbReference type="Pfam" id="PF03797">
    <property type="entry name" value="Autotransporter"/>
    <property type="match status" value="1"/>
</dbReference>
<organism evidence="4 5">
    <name type="scientific">Fusobacterium vincentii</name>
    <name type="common">Fusobacterium nucleatum subsp. vincentii</name>
    <dbReference type="NCBI Taxonomy" id="155615"/>
    <lineage>
        <taxon>Bacteria</taxon>
        <taxon>Fusobacteriati</taxon>
        <taxon>Fusobacteriota</taxon>
        <taxon>Fusobacteriia</taxon>
        <taxon>Fusobacteriales</taxon>
        <taxon>Fusobacteriaceae</taxon>
        <taxon>Fusobacterium</taxon>
    </lineage>
</organism>
<dbReference type="RefSeq" id="WP_070957398.1">
    <property type="nucleotide sequence ID" value="NZ_JAMXTT010000016.1"/>
</dbReference>